<keyword evidence="1" id="KW-0239">DNA-directed DNA polymerase</keyword>
<dbReference type="PANTHER" id="PTHR10670">
    <property type="entry name" value="DNA POLYMERASE EPSILON CATALYTIC SUBUNIT A"/>
    <property type="match status" value="1"/>
</dbReference>
<keyword evidence="1" id="KW-0479">Metal-binding</keyword>
<keyword evidence="1" id="KW-0548">Nucleotidyltransferase</keyword>
<dbReference type="Pfam" id="PF23250">
    <property type="entry name" value="zf_DPOE_2"/>
    <property type="match status" value="1"/>
</dbReference>
<dbReference type="GO" id="GO:0006297">
    <property type="term" value="P:nucleotide-excision repair, DNA gap filling"/>
    <property type="evidence" value="ECO:0007669"/>
    <property type="project" value="TreeGrafter"/>
</dbReference>
<sequence>MRRTLLKLLRISEFSDEAQFRNPSLLFTVQDVICLCCNFCRSIDLCHDPQLFKCSASRSDDDDRGEEYEKDADAFSAWHCPRATRCTTRPHSELRLVEMIQAQSVAYQLQDCTAVSAICQLSAKCAITAHVQRRIHLYLVRESLMETLRLVMRIAQQDKFAWLLETVERLMCETAQLVLMY</sequence>
<keyword evidence="1" id="KW-0411">Iron-sulfur</keyword>
<gene>
    <name evidence="2" type="ORF">PBS003_LOCUS4320</name>
</gene>
<comment type="similarity">
    <text evidence="1">Belongs to the DNA polymerase type-B family.</text>
</comment>
<dbReference type="GO" id="GO:0006272">
    <property type="term" value="P:leading strand elongation"/>
    <property type="evidence" value="ECO:0007669"/>
    <property type="project" value="TreeGrafter"/>
</dbReference>
<evidence type="ECO:0000313" key="2">
    <source>
        <dbReference type="EMBL" id="CAH0477577.1"/>
    </source>
</evidence>
<dbReference type="GO" id="GO:0003677">
    <property type="term" value="F:DNA binding"/>
    <property type="evidence" value="ECO:0007669"/>
    <property type="project" value="UniProtKB-KW"/>
</dbReference>
<accession>A0AAU9KTI7</accession>
<organism evidence="2 3">
    <name type="scientific">Peronospora belbahrii</name>
    <dbReference type="NCBI Taxonomy" id="622444"/>
    <lineage>
        <taxon>Eukaryota</taxon>
        <taxon>Sar</taxon>
        <taxon>Stramenopiles</taxon>
        <taxon>Oomycota</taxon>
        <taxon>Peronosporomycetes</taxon>
        <taxon>Peronosporales</taxon>
        <taxon>Peronosporaceae</taxon>
        <taxon>Peronospora</taxon>
    </lineage>
</organism>
<keyword evidence="1" id="KW-0004">4Fe-4S</keyword>
<dbReference type="GO" id="GO:0000278">
    <property type="term" value="P:mitotic cell cycle"/>
    <property type="evidence" value="ECO:0007669"/>
    <property type="project" value="TreeGrafter"/>
</dbReference>
<keyword evidence="1" id="KW-0238">DNA-binding</keyword>
<keyword evidence="1" id="KW-0408">Iron</keyword>
<dbReference type="EMBL" id="CAKKTJ010000180">
    <property type="protein sequence ID" value="CAH0477577.1"/>
    <property type="molecule type" value="Genomic_DNA"/>
</dbReference>
<dbReference type="AlphaFoldDB" id="A0AAU9KTI7"/>
<comment type="function">
    <text evidence="1">DNA polymerase II participates in chromosomal DNA replication.</text>
</comment>
<dbReference type="InterPro" id="IPR029703">
    <property type="entry name" value="POL2"/>
</dbReference>
<comment type="caution">
    <text evidence="2">The sequence shown here is derived from an EMBL/GenBank/DDBJ whole genome shotgun (WGS) entry which is preliminary data.</text>
</comment>
<dbReference type="GO" id="GO:0051539">
    <property type="term" value="F:4 iron, 4 sulfur cluster binding"/>
    <property type="evidence" value="ECO:0007669"/>
    <property type="project" value="UniProtKB-KW"/>
</dbReference>
<dbReference type="GO" id="GO:0008270">
    <property type="term" value="F:zinc ion binding"/>
    <property type="evidence" value="ECO:0007669"/>
    <property type="project" value="UniProtKB-KW"/>
</dbReference>
<keyword evidence="1" id="KW-0539">Nucleus</keyword>
<dbReference type="GO" id="GO:0003887">
    <property type="term" value="F:DNA-directed DNA polymerase activity"/>
    <property type="evidence" value="ECO:0007669"/>
    <property type="project" value="UniProtKB-KW"/>
</dbReference>
<dbReference type="GO" id="GO:0045004">
    <property type="term" value="P:DNA replication proofreading"/>
    <property type="evidence" value="ECO:0007669"/>
    <property type="project" value="TreeGrafter"/>
</dbReference>
<evidence type="ECO:0000313" key="3">
    <source>
        <dbReference type="Proteomes" id="UP001160483"/>
    </source>
</evidence>
<keyword evidence="1" id="KW-0862">Zinc</keyword>
<dbReference type="GO" id="GO:0008622">
    <property type="term" value="C:epsilon DNA polymerase complex"/>
    <property type="evidence" value="ECO:0007669"/>
    <property type="project" value="InterPro"/>
</dbReference>
<keyword evidence="1" id="KW-0863">Zinc-finger</keyword>
<comment type="cofactor">
    <cofactor evidence="1">
        <name>[4Fe-4S] cluster</name>
        <dbReference type="ChEBI" id="CHEBI:49883"/>
    </cofactor>
</comment>
<evidence type="ECO:0000256" key="1">
    <source>
        <dbReference type="RuleBase" id="RU365029"/>
    </source>
</evidence>
<protein>
    <recommendedName>
        <fullName evidence="1">DNA polymerase epsilon catalytic subunit</fullName>
        <ecNumber evidence="1">2.7.7.7</ecNumber>
    </recommendedName>
</protein>
<comment type="subcellular location">
    <subcellularLocation>
        <location evidence="1">Nucleus</location>
    </subcellularLocation>
</comment>
<keyword evidence="1" id="KW-0235">DNA replication</keyword>
<dbReference type="GO" id="GO:0006287">
    <property type="term" value="P:base-excision repair, gap-filling"/>
    <property type="evidence" value="ECO:0007669"/>
    <property type="project" value="TreeGrafter"/>
</dbReference>
<dbReference type="Proteomes" id="UP001160483">
    <property type="component" value="Unassembled WGS sequence"/>
</dbReference>
<proteinExistence type="inferred from homology"/>
<name>A0AAU9KTI7_9STRA</name>
<reference evidence="2" key="1">
    <citation type="submission" date="2021-11" db="EMBL/GenBank/DDBJ databases">
        <authorList>
            <person name="Islam A."/>
            <person name="Islam S."/>
            <person name="Flora M.S."/>
            <person name="Rahman M."/>
            <person name="Ziaur R.M."/>
            <person name="Epstein J.H."/>
            <person name="Hassan M."/>
            <person name="Klassen M."/>
            <person name="Woodard K."/>
            <person name="Webb A."/>
            <person name="Webby R.J."/>
            <person name="El Zowalaty M.E."/>
        </authorList>
    </citation>
    <scope>NUCLEOTIDE SEQUENCE</scope>
    <source>
        <strain evidence="2">Pbs3</strain>
    </source>
</reference>
<dbReference type="EC" id="2.7.7.7" evidence="1"/>
<dbReference type="GO" id="GO:0008310">
    <property type="term" value="F:single-stranded DNA 3'-5' DNA exonuclease activity"/>
    <property type="evidence" value="ECO:0007669"/>
    <property type="project" value="TreeGrafter"/>
</dbReference>
<keyword evidence="1" id="KW-0808">Transferase</keyword>
<comment type="catalytic activity">
    <reaction evidence="1">
        <text>DNA(n) + a 2'-deoxyribonucleoside 5'-triphosphate = DNA(n+1) + diphosphate</text>
        <dbReference type="Rhea" id="RHEA:22508"/>
        <dbReference type="Rhea" id="RHEA-COMP:17339"/>
        <dbReference type="Rhea" id="RHEA-COMP:17340"/>
        <dbReference type="ChEBI" id="CHEBI:33019"/>
        <dbReference type="ChEBI" id="CHEBI:61560"/>
        <dbReference type="ChEBI" id="CHEBI:173112"/>
        <dbReference type="EC" id="2.7.7.7"/>
    </reaction>
</comment>
<dbReference type="PANTHER" id="PTHR10670:SF0">
    <property type="entry name" value="DNA POLYMERASE EPSILON CATALYTIC SUBUNIT A"/>
    <property type="match status" value="1"/>
</dbReference>